<dbReference type="GO" id="GO:0022857">
    <property type="term" value="F:transmembrane transporter activity"/>
    <property type="evidence" value="ECO:0007669"/>
    <property type="project" value="InterPro"/>
</dbReference>
<dbReference type="Proteomes" id="UP000549911">
    <property type="component" value="Unassembled WGS sequence"/>
</dbReference>
<evidence type="ECO:0000256" key="7">
    <source>
        <dbReference type="SAM" id="Phobius"/>
    </source>
</evidence>
<sequence length="456" mass="44717">MTASGGTPAPTASVIPLAVLLGGLFGLGGLGSTALAVVLPQMSDSLGITTAQATWVISLYVLTMAVSTPVYGRLVDITGVRAPLLGGVLLMTVGAVLAATATDFAVMVLARLLQGLGTGVGPTLAVAVIGTRFDAEERVRGLAVVAGVAAAIGAAGPLLGGLVESVAGWRGTAALPALAMVILVLLWRRVGGPGVGSTFDVAGAVVVATAAGGVIMLLQSPSSGALVALAGAALVLVGAPLTLHRSRRGPDVFLPASVLLDRRILLTCLVAGTVPAAWFALLVVVPTRLGDRGWTPLVVGLVMLPCAVVAALAPRVTPQVSARFGAPVSMGLAAVMSCSSLLLAAWATHAGSVPFMVASVALVSVAFSLGQPALFAVVGDLAAVEVRGVAMGFATLVFLVCGSSGSAVVGGLSDVADGIGGLLVLGGLCAAGAVLSTVLPRTVRGRPAAEGGAVHG</sequence>
<organism evidence="9 10">
    <name type="scientific">Nocardioides cavernae</name>
    <dbReference type="NCBI Taxonomy" id="1921566"/>
    <lineage>
        <taxon>Bacteria</taxon>
        <taxon>Bacillati</taxon>
        <taxon>Actinomycetota</taxon>
        <taxon>Actinomycetes</taxon>
        <taxon>Propionibacteriales</taxon>
        <taxon>Nocardioidaceae</taxon>
        <taxon>Nocardioides</taxon>
    </lineage>
</organism>
<feature type="transmembrane region" description="Helical" evidence="7">
    <location>
        <begin position="142"/>
        <end position="163"/>
    </location>
</feature>
<evidence type="ECO:0000256" key="6">
    <source>
        <dbReference type="ARBA" id="ARBA00023136"/>
    </source>
</evidence>
<evidence type="ECO:0000256" key="2">
    <source>
        <dbReference type="ARBA" id="ARBA00022448"/>
    </source>
</evidence>
<feature type="transmembrane region" description="Helical" evidence="7">
    <location>
        <begin position="52"/>
        <end position="72"/>
    </location>
</feature>
<dbReference type="RefSeq" id="WP_179618416.1">
    <property type="nucleotide sequence ID" value="NZ_JACCBW010000001.1"/>
</dbReference>
<evidence type="ECO:0000256" key="5">
    <source>
        <dbReference type="ARBA" id="ARBA00022989"/>
    </source>
</evidence>
<evidence type="ECO:0000313" key="9">
    <source>
        <dbReference type="EMBL" id="NYE35808.1"/>
    </source>
</evidence>
<dbReference type="PANTHER" id="PTHR42718:SF46">
    <property type="entry name" value="BLR6921 PROTEIN"/>
    <property type="match status" value="1"/>
</dbReference>
<comment type="subcellular location">
    <subcellularLocation>
        <location evidence="1">Cell membrane</location>
        <topology evidence="1">Multi-pass membrane protein</topology>
    </subcellularLocation>
</comment>
<comment type="caution">
    <text evidence="9">The sequence shown here is derived from an EMBL/GenBank/DDBJ whole genome shotgun (WGS) entry which is preliminary data.</text>
</comment>
<dbReference type="PROSITE" id="PS50850">
    <property type="entry name" value="MFS"/>
    <property type="match status" value="1"/>
</dbReference>
<evidence type="ECO:0000256" key="4">
    <source>
        <dbReference type="ARBA" id="ARBA00022692"/>
    </source>
</evidence>
<feature type="transmembrane region" description="Helical" evidence="7">
    <location>
        <begin position="112"/>
        <end position="130"/>
    </location>
</feature>
<evidence type="ECO:0000259" key="8">
    <source>
        <dbReference type="PROSITE" id="PS50850"/>
    </source>
</evidence>
<gene>
    <name evidence="9" type="ORF">F4692_000912</name>
</gene>
<dbReference type="GO" id="GO:0005886">
    <property type="term" value="C:plasma membrane"/>
    <property type="evidence" value="ECO:0007669"/>
    <property type="project" value="UniProtKB-SubCell"/>
</dbReference>
<name>A0A7Y9H128_9ACTN</name>
<feature type="transmembrane region" description="Helical" evidence="7">
    <location>
        <begin position="264"/>
        <end position="287"/>
    </location>
</feature>
<feature type="transmembrane region" description="Helical" evidence="7">
    <location>
        <begin position="353"/>
        <end position="377"/>
    </location>
</feature>
<keyword evidence="10" id="KW-1185">Reference proteome</keyword>
<proteinExistence type="predicted"/>
<keyword evidence="6 7" id="KW-0472">Membrane</keyword>
<keyword evidence="3" id="KW-1003">Cell membrane</keyword>
<dbReference type="Gene3D" id="1.20.1720.10">
    <property type="entry name" value="Multidrug resistance protein D"/>
    <property type="match status" value="1"/>
</dbReference>
<reference evidence="9 10" key="1">
    <citation type="submission" date="2020-07" db="EMBL/GenBank/DDBJ databases">
        <authorList>
            <person name="Partida-Martinez L."/>
            <person name="Huntemann M."/>
            <person name="Clum A."/>
            <person name="Wang J."/>
            <person name="Palaniappan K."/>
            <person name="Ritter S."/>
            <person name="Chen I.-M."/>
            <person name="Stamatis D."/>
            <person name="Reddy T."/>
            <person name="O'Malley R."/>
            <person name="Daum C."/>
            <person name="Shapiro N."/>
            <person name="Ivanova N."/>
            <person name="Kyrpides N."/>
            <person name="Woyke T."/>
        </authorList>
    </citation>
    <scope>NUCLEOTIDE SEQUENCE [LARGE SCALE GENOMIC DNA]</scope>
    <source>
        <strain evidence="9 10">AT2.17</strain>
    </source>
</reference>
<dbReference type="InterPro" id="IPR011701">
    <property type="entry name" value="MFS"/>
</dbReference>
<feature type="domain" description="Major facilitator superfamily (MFS) profile" evidence="8">
    <location>
        <begin position="17"/>
        <end position="444"/>
    </location>
</feature>
<accession>A0A7Y9H128</accession>
<dbReference type="InterPro" id="IPR036259">
    <property type="entry name" value="MFS_trans_sf"/>
</dbReference>
<evidence type="ECO:0000256" key="3">
    <source>
        <dbReference type="ARBA" id="ARBA00022475"/>
    </source>
</evidence>
<keyword evidence="2" id="KW-0813">Transport</keyword>
<feature type="transmembrane region" description="Helical" evidence="7">
    <location>
        <begin position="324"/>
        <end position="347"/>
    </location>
</feature>
<protein>
    <submittedName>
        <fullName evidence="9">MFS family permease</fullName>
    </submittedName>
</protein>
<feature type="transmembrane region" description="Helical" evidence="7">
    <location>
        <begin position="418"/>
        <end position="439"/>
    </location>
</feature>
<feature type="transmembrane region" description="Helical" evidence="7">
    <location>
        <begin position="169"/>
        <end position="187"/>
    </location>
</feature>
<evidence type="ECO:0000313" key="10">
    <source>
        <dbReference type="Proteomes" id="UP000549911"/>
    </source>
</evidence>
<keyword evidence="4 7" id="KW-0812">Transmembrane</keyword>
<feature type="transmembrane region" description="Helical" evidence="7">
    <location>
        <begin position="389"/>
        <end position="412"/>
    </location>
</feature>
<feature type="transmembrane region" description="Helical" evidence="7">
    <location>
        <begin position="224"/>
        <end position="243"/>
    </location>
</feature>
<dbReference type="AlphaFoldDB" id="A0A7Y9H128"/>
<dbReference type="Pfam" id="PF07690">
    <property type="entry name" value="MFS_1"/>
    <property type="match status" value="1"/>
</dbReference>
<dbReference type="PANTHER" id="PTHR42718">
    <property type="entry name" value="MAJOR FACILITATOR SUPERFAMILY MULTIDRUG TRANSPORTER MFSC"/>
    <property type="match status" value="1"/>
</dbReference>
<evidence type="ECO:0000256" key="1">
    <source>
        <dbReference type="ARBA" id="ARBA00004651"/>
    </source>
</evidence>
<dbReference type="Gene3D" id="1.20.1250.20">
    <property type="entry name" value="MFS general substrate transporter like domains"/>
    <property type="match status" value="1"/>
</dbReference>
<dbReference type="InterPro" id="IPR020846">
    <property type="entry name" value="MFS_dom"/>
</dbReference>
<dbReference type="SUPFAM" id="SSF103473">
    <property type="entry name" value="MFS general substrate transporter"/>
    <property type="match status" value="1"/>
</dbReference>
<feature type="transmembrane region" description="Helical" evidence="7">
    <location>
        <begin position="199"/>
        <end position="218"/>
    </location>
</feature>
<reference evidence="9 10" key="2">
    <citation type="submission" date="2020-08" db="EMBL/GenBank/DDBJ databases">
        <title>The Agave Microbiome: Exploring the role of microbial communities in plant adaptations to desert environments.</title>
        <authorList>
            <person name="Partida-Martinez L.P."/>
        </authorList>
    </citation>
    <scope>NUCLEOTIDE SEQUENCE [LARGE SCALE GENOMIC DNA]</scope>
    <source>
        <strain evidence="9 10">AT2.17</strain>
    </source>
</reference>
<feature type="transmembrane region" description="Helical" evidence="7">
    <location>
        <begin position="84"/>
        <end position="106"/>
    </location>
</feature>
<feature type="transmembrane region" description="Helical" evidence="7">
    <location>
        <begin position="293"/>
        <end position="312"/>
    </location>
</feature>
<dbReference type="EMBL" id="JACCBW010000001">
    <property type="protein sequence ID" value="NYE35808.1"/>
    <property type="molecule type" value="Genomic_DNA"/>
</dbReference>
<keyword evidence="5 7" id="KW-1133">Transmembrane helix</keyword>